<gene>
    <name evidence="2" type="ORF">AVDCRST_MAG13-568</name>
</gene>
<organism evidence="2">
    <name type="scientific">uncultured Solirubrobacteraceae bacterium</name>
    <dbReference type="NCBI Taxonomy" id="1162706"/>
    <lineage>
        <taxon>Bacteria</taxon>
        <taxon>Bacillati</taxon>
        <taxon>Actinomycetota</taxon>
        <taxon>Thermoleophilia</taxon>
        <taxon>Solirubrobacterales</taxon>
        <taxon>Solirubrobacteraceae</taxon>
        <taxon>environmental samples</taxon>
    </lineage>
</organism>
<evidence type="ECO:0000256" key="1">
    <source>
        <dbReference type="SAM" id="MobiDB-lite"/>
    </source>
</evidence>
<feature type="non-terminal residue" evidence="2">
    <location>
        <position position="87"/>
    </location>
</feature>
<dbReference type="AlphaFoldDB" id="A0A6J4RFK6"/>
<evidence type="ECO:0000313" key="2">
    <source>
        <dbReference type="EMBL" id="CAA9472385.1"/>
    </source>
</evidence>
<proteinExistence type="predicted"/>
<sequence>RPRPGPSRPPACSTRAACACPWRRAGARSGWPAEGCSCASRCRVPRTARRCARCAAAGACACGSPSSPRTWRATRATSRCPPSRCGA</sequence>
<dbReference type="EMBL" id="CADCVO010000085">
    <property type="protein sequence ID" value="CAA9472385.1"/>
    <property type="molecule type" value="Genomic_DNA"/>
</dbReference>
<feature type="region of interest" description="Disordered" evidence="1">
    <location>
        <begin position="65"/>
        <end position="87"/>
    </location>
</feature>
<protein>
    <submittedName>
        <fullName evidence="2">Uncharacterized protein</fullName>
    </submittedName>
</protein>
<accession>A0A6J4RFK6</accession>
<feature type="non-terminal residue" evidence="2">
    <location>
        <position position="1"/>
    </location>
</feature>
<reference evidence="2" key="1">
    <citation type="submission" date="2020-02" db="EMBL/GenBank/DDBJ databases">
        <authorList>
            <person name="Meier V. D."/>
        </authorList>
    </citation>
    <scope>NUCLEOTIDE SEQUENCE</scope>
    <source>
        <strain evidence="2">AVDCRST_MAG13</strain>
    </source>
</reference>
<name>A0A6J4RFK6_9ACTN</name>